<name>A0A151N7F1_ALLMI</name>
<evidence type="ECO:0000313" key="2">
    <source>
        <dbReference type="EMBL" id="KYO32738.1"/>
    </source>
</evidence>
<evidence type="ECO:0000313" key="3">
    <source>
        <dbReference type="Proteomes" id="UP000050525"/>
    </source>
</evidence>
<feature type="signal peptide" evidence="1">
    <location>
        <begin position="1"/>
        <end position="16"/>
    </location>
</feature>
<organism evidence="2 3">
    <name type="scientific">Alligator mississippiensis</name>
    <name type="common">American alligator</name>
    <dbReference type="NCBI Taxonomy" id="8496"/>
    <lineage>
        <taxon>Eukaryota</taxon>
        <taxon>Metazoa</taxon>
        <taxon>Chordata</taxon>
        <taxon>Craniata</taxon>
        <taxon>Vertebrata</taxon>
        <taxon>Euteleostomi</taxon>
        <taxon>Archelosauria</taxon>
        <taxon>Archosauria</taxon>
        <taxon>Crocodylia</taxon>
        <taxon>Alligatoridae</taxon>
        <taxon>Alligatorinae</taxon>
        <taxon>Alligator</taxon>
    </lineage>
</organism>
<reference evidence="2 3" key="1">
    <citation type="journal article" date="2012" name="Genome Biol.">
        <title>Sequencing three crocodilian genomes to illuminate the evolution of archosaurs and amniotes.</title>
        <authorList>
            <person name="St John J.A."/>
            <person name="Braun E.L."/>
            <person name="Isberg S.R."/>
            <person name="Miles L.G."/>
            <person name="Chong A.Y."/>
            <person name="Gongora J."/>
            <person name="Dalzell P."/>
            <person name="Moran C."/>
            <person name="Bed'hom B."/>
            <person name="Abzhanov A."/>
            <person name="Burgess S.C."/>
            <person name="Cooksey A.M."/>
            <person name="Castoe T.A."/>
            <person name="Crawford N.G."/>
            <person name="Densmore L.D."/>
            <person name="Drew J.C."/>
            <person name="Edwards S.V."/>
            <person name="Faircloth B.C."/>
            <person name="Fujita M.K."/>
            <person name="Greenwold M.J."/>
            <person name="Hoffmann F.G."/>
            <person name="Howard J.M."/>
            <person name="Iguchi T."/>
            <person name="Janes D.E."/>
            <person name="Khan S.Y."/>
            <person name="Kohno S."/>
            <person name="de Koning A.J."/>
            <person name="Lance S.L."/>
            <person name="McCarthy F.M."/>
            <person name="McCormack J.E."/>
            <person name="Merchant M.E."/>
            <person name="Peterson D.G."/>
            <person name="Pollock D.D."/>
            <person name="Pourmand N."/>
            <person name="Raney B.J."/>
            <person name="Roessler K.A."/>
            <person name="Sanford J.R."/>
            <person name="Sawyer R.H."/>
            <person name="Schmidt C.J."/>
            <person name="Triplett E.W."/>
            <person name="Tuberville T.D."/>
            <person name="Venegas-Anaya M."/>
            <person name="Howard J.T."/>
            <person name="Jarvis E.D."/>
            <person name="Guillette L.J.Jr."/>
            <person name="Glenn T.C."/>
            <person name="Green R.E."/>
            <person name="Ray D.A."/>
        </authorList>
    </citation>
    <scope>NUCLEOTIDE SEQUENCE [LARGE SCALE GENOMIC DNA]</scope>
    <source>
        <strain evidence="2">KSC_2009_1</strain>
    </source>
</reference>
<keyword evidence="3" id="KW-1185">Reference proteome</keyword>
<evidence type="ECO:0000256" key="1">
    <source>
        <dbReference type="SAM" id="SignalP"/>
    </source>
</evidence>
<dbReference type="Proteomes" id="UP000050525">
    <property type="component" value="Unassembled WGS sequence"/>
</dbReference>
<sequence length="127" mass="14255">MQLLLIFQLFSESAVTLVTLLKGRLPAGEKNIAQLAQKREQSPAGLPLVSDEQRFALAITDVVTQLQIVSEWKEGTARLGDNYYPDKDVILASRRRVTAAQLSPVSSESFFSMLQFKWQLIFLISLN</sequence>
<keyword evidence="1" id="KW-0732">Signal</keyword>
<accession>A0A151N7F1</accession>
<comment type="caution">
    <text evidence="2">The sequence shown here is derived from an EMBL/GenBank/DDBJ whole genome shotgun (WGS) entry which is preliminary data.</text>
</comment>
<dbReference type="AlphaFoldDB" id="A0A151N7F1"/>
<protein>
    <submittedName>
        <fullName evidence="2">Uncharacterized protein</fullName>
    </submittedName>
</protein>
<dbReference type="EMBL" id="AKHW03003879">
    <property type="protein sequence ID" value="KYO32738.1"/>
    <property type="molecule type" value="Genomic_DNA"/>
</dbReference>
<feature type="chain" id="PRO_5007585804" evidence="1">
    <location>
        <begin position="17"/>
        <end position="127"/>
    </location>
</feature>
<gene>
    <name evidence="2" type="ORF">Y1Q_0009344</name>
</gene>
<proteinExistence type="predicted"/>